<evidence type="ECO:0000313" key="5">
    <source>
        <dbReference type="EMBL" id="QIK73638.1"/>
    </source>
</evidence>
<dbReference type="Pfam" id="PF00128">
    <property type="entry name" value="Alpha-amylase"/>
    <property type="match status" value="1"/>
</dbReference>
<dbReference type="InterPro" id="IPR017853">
    <property type="entry name" value="GH"/>
</dbReference>
<reference evidence="5 6" key="1">
    <citation type="submission" date="2020-03" db="EMBL/GenBank/DDBJ databases">
        <title>Propioniciclava sp. nov., isolated from Hydrophilus acuminatus.</title>
        <authorList>
            <person name="Hyun D.-W."/>
            <person name="Bae J.-W."/>
        </authorList>
    </citation>
    <scope>NUCLEOTIDE SEQUENCE [LARGE SCALE GENOMIC DNA]</scope>
    <source>
        <strain evidence="5 6">HDW11</strain>
    </source>
</reference>
<name>A0A6G7YAH4_9ACTN</name>
<feature type="domain" description="Glycosyl hydrolase family 13 catalytic" evidence="4">
    <location>
        <begin position="49"/>
        <end position="388"/>
    </location>
</feature>
<dbReference type="InterPro" id="IPR006047">
    <property type="entry name" value="GH13_cat_dom"/>
</dbReference>
<dbReference type="SMART" id="SM00642">
    <property type="entry name" value="Aamy"/>
    <property type="match status" value="1"/>
</dbReference>
<feature type="binding site" evidence="3">
    <location>
        <begin position="226"/>
        <end position="228"/>
    </location>
    <ligand>
        <name>substrate</name>
    </ligand>
</feature>
<feature type="binding site" evidence="3">
    <location>
        <position position="444"/>
    </location>
    <ligand>
        <name>substrate</name>
    </ligand>
</feature>
<dbReference type="CDD" id="cd11356">
    <property type="entry name" value="AmyAc_Sucrose_phosphorylase-like_1"/>
    <property type="match status" value="1"/>
</dbReference>
<dbReference type="PANTHER" id="PTHR10357">
    <property type="entry name" value="ALPHA-AMYLASE FAMILY MEMBER"/>
    <property type="match status" value="1"/>
</dbReference>
<gene>
    <name evidence="5" type="ORF">G7070_16935</name>
</gene>
<keyword evidence="1" id="KW-0328">Glycosyltransferase</keyword>
<dbReference type="Gene3D" id="3.90.400.10">
    <property type="entry name" value="Oligo-1,6-glucosidase, Domain 2"/>
    <property type="match status" value="1"/>
</dbReference>
<keyword evidence="6" id="KW-1185">Reference proteome</keyword>
<dbReference type="SUPFAM" id="SSF51445">
    <property type="entry name" value="(Trans)glycosidases"/>
    <property type="match status" value="1"/>
</dbReference>
<keyword evidence="2" id="KW-0808">Transferase</keyword>
<evidence type="ECO:0000313" key="6">
    <source>
        <dbReference type="Proteomes" id="UP000501058"/>
    </source>
</evidence>
<organism evidence="5 6">
    <name type="scientific">Propioniciclava coleopterorum</name>
    <dbReference type="NCBI Taxonomy" id="2714937"/>
    <lineage>
        <taxon>Bacteria</taxon>
        <taxon>Bacillati</taxon>
        <taxon>Actinomycetota</taxon>
        <taxon>Actinomycetes</taxon>
        <taxon>Propionibacteriales</taxon>
        <taxon>Propionibacteriaceae</taxon>
        <taxon>Propioniciclava</taxon>
    </lineage>
</organism>
<dbReference type="Gene3D" id="3.20.20.80">
    <property type="entry name" value="Glycosidases"/>
    <property type="match status" value="1"/>
</dbReference>
<dbReference type="EMBL" id="CP049865">
    <property type="protein sequence ID" value="QIK73638.1"/>
    <property type="molecule type" value="Genomic_DNA"/>
</dbReference>
<protein>
    <submittedName>
        <fullName evidence="5">Sugar phosphorylase</fullName>
    </submittedName>
</protein>
<feature type="binding site" evidence="3">
    <location>
        <position position="134"/>
    </location>
    <ligand>
        <name>substrate</name>
    </ligand>
</feature>
<feature type="binding site" evidence="3">
    <location>
        <position position="96"/>
    </location>
    <ligand>
        <name>substrate</name>
    </ligand>
</feature>
<evidence type="ECO:0000259" key="4">
    <source>
        <dbReference type="SMART" id="SM00642"/>
    </source>
</evidence>
<dbReference type="AlphaFoldDB" id="A0A6G7YAH4"/>
<proteinExistence type="predicted"/>
<dbReference type="PIRSF" id="PIRSF003059">
    <property type="entry name" value="Sucrose_phosphorylase"/>
    <property type="match status" value="1"/>
</dbReference>
<evidence type="ECO:0000256" key="3">
    <source>
        <dbReference type="PIRSR" id="PIRSR003059-2"/>
    </source>
</evidence>
<dbReference type="InterPro" id="IPR033746">
    <property type="entry name" value="GGa_phosphorylase"/>
</dbReference>
<feature type="binding site" evidence="3">
    <location>
        <begin position="336"/>
        <end position="337"/>
    </location>
    <ligand>
        <name>substrate</name>
    </ligand>
</feature>
<evidence type="ECO:0000256" key="2">
    <source>
        <dbReference type="ARBA" id="ARBA00022679"/>
    </source>
</evidence>
<sequence>MAMSTLAEDLALLYPSCADEVGAALDAVLARHAEALRPDGRRRTWTQRDAILITYADSLSAPGQAPLATLADILPRLTDGTIPTVHLLPFYPWTSDDGFSVVDYLAVDPAVGTWHDVAHLRRQVELMFDAVINHVSASSPWFAGFLADDEHRDWFLVVDEDADTSSIVRPRTLPLLTGFDTARGREHVWTTFSADQVDLNYAEPAVLLAVLDVVLTYVRRGASVIRLDAVTYLWKELGTSGVHLPQTHAVIRVLRAALDAVAPDVTLITETNVPHAENVSYFGDGHDEAQLVYNFALPPLVLHSFVAGDASALSAWAAGLTTPSQETSFFNFLASHDGVGVRGAEGILAAADLTALADRVHAHGGHVSYRAVEDGERVPYELNINYFDALSDPAGDEPLATQVARFLTAQSIMATLPGVPGIYLHSLLGSRGWPAGVALTGANRSINREKLDRDTLLAELSHPDGRRARVLRGYQRLLRVRSGQAAFDPRASAAVIDLGPGAFALLRGSGPEAVLAVHNVTAEPLPLPAAGHDLLTDAEVAAVPPFGTVWLNGGAPWAAS</sequence>
<evidence type="ECO:0000256" key="1">
    <source>
        <dbReference type="ARBA" id="ARBA00022676"/>
    </source>
</evidence>
<dbReference type="InterPro" id="IPR045857">
    <property type="entry name" value="O16G_dom_2"/>
</dbReference>
<dbReference type="KEGG" id="prv:G7070_16935"/>
<dbReference type="GO" id="GO:0016757">
    <property type="term" value="F:glycosyltransferase activity"/>
    <property type="evidence" value="ECO:0007669"/>
    <property type="project" value="UniProtKB-KW"/>
</dbReference>
<accession>A0A6G7YAH4</accession>
<dbReference type="GO" id="GO:0005975">
    <property type="term" value="P:carbohydrate metabolic process"/>
    <property type="evidence" value="ECO:0007669"/>
    <property type="project" value="InterPro"/>
</dbReference>
<dbReference type="Proteomes" id="UP000501058">
    <property type="component" value="Chromosome"/>
</dbReference>
<dbReference type="InterPro" id="IPR016377">
    <property type="entry name" value="Sucrose_GGa_phosphorylase-rel"/>
</dbReference>
<dbReference type="PANTHER" id="PTHR10357:SF214">
    <property type="entry name" value="GLUCOSYLGLYCERATE PHOSPHORYLASE"/>
    <property type="match status" value="1"/>
</dbReference>